<evidence type="ECO:0000256" key="2">
    <source>
        <dbReference type="ARBA" id="ARBA00022771"/>
    </source>
</evidence>
<evidence type="ECO:0000256" key="1">
    <source>
        <dbReference type="ARBA" id="ARBA00022723"/>
    </source>
</evidence>
<reference evidence="6 7" key="1">
    <citation type="journal article" date="2018" name="Mol. Ecol.">
        <title>The obligate alkalophilic soda-lake fungus Sodiomyces alkalinus has shifted to a protein diet.</title>
        <authorList>
            <person name="Grum-Grzhimaylo A.A."/>
            <person name="Falkoski D.L."/>
            <person name="van den Heuvel J."/>
            <person name="Valero-Jimenez C.A."/>
            <person name="Min B."/>
            <person name="Choi I.G."/>
            <person name="Lipzen A."/>
            <person name="Daum C.G."/>
            <person name="Aanen D.K."/>
            <person name="Tsang A."/>
            <person name="Henrissat B."/>
            <person name="Bilanenko E.N."/>
            <person name="de Vries R.P."/>
            <person name="van Kan J.A.L."/>
            <person name="Grigoriev I.V."/>
            <person name="Debets A.J.M."/>
        </authorList>
    </citation>
    <scope>NUCLEOTIDE SEQUENCE [LARGE SCALE GENOMIC DNA]</scope>
    <source>
        <strain evidence="6 7">F11</strain>
    </source>
</reference>
<dbReference type="GO" id="GO:0008270">
    <property type="term" value="F:zinc ion binding"/>
    <property type="evidence" value="ECO:0007669"/>
    <property type="project" value="UniProtKB-KW"/>
</dbReference>
<dbReference type="InterPro" id="IPR027370">
    <property type="entry name" value="Znf-RING_euk"/>
</dbReference>
<keyword evidence="3" id="KW-0862">Zinc</keyword>
<keyword evidence="7" id="KW-1185">Reference proteome</keyword>
<accession>A0A3N2Q311</accession>
<proteinExistence type="predicted"/>
<dbReference type="EMBL" id="ML119052">
    <property type="protein sequence ID" value="ROT41161.1"/>
    <property type="molecule type" value="Genomic_DNA"/>
</dbReference>
<name>A0A3N2Q311_SODAK</name>
<dbReference type="Gene3D" id="3.30.40.10">
    <property type="entry name" value="Zinc/RING finger domain, C3HC4 (zinc finger)"/>
    <property type="match status" value="1"/>
</dbReference>
<feature type="domain" description="RING-type" evidence="5">
    <location>
        <begin position="26"/>
        <end position="61"/>
    </location>
</feature>
<dbReference type="PROSITE" id="PS50089">
    <property type="entry name" value="ZF_RING_2"/>
    <property type="match status" value="1"/>
</dbReference>
<evidence type="ECO:0000256" key="3">
    <source>
        <dbReference type="ARBA" id="ARBA00022833"/>
    </source>
</evidence>
<keyword evidence="2 4" id="KW-0863">Zinc-finger</keyword>
<dbReference type="SUPFAM" id="SSF57850">
    <property type="entry name" value="RING/U-box"/>
    <property type="match status" value="1"/>
</dbReference>
<evidence type="ECO:0000313" key="7">
    <source>
        <dbReference type="Proteomes" id="UP000272025"/>
    </source>
</evidence>
<dbReference type="OrthoDB" id="5876854at2759"/>
<sequence length="78" mass="8791">MEVKRITGIPETAMSFLRRIARETECIVCHDTMKRPRVVRCGHAFCENCTLKLRHIAPGCPFGCCEGTYGESVCWVVS</sequence>
<evidence type="ECO:0000259" key="5">
    <source>
        <dbReference type="PROSITE" id="PS50089"/>
    </source>
</evidence>
<protein>
    <recommendedName>
        <fullName evidence="5">RING-type domain-containing protein</fullName>
    </recommendedName>
</protein>
<gene>
    <name evidence="6" type="ORF">SODALDRAFT_113236</name>
</gene>
<dbReference type="Proteomes" id="UP000272025">
    <property type="component" value="Unassembled WGS sequence"/>
</dbReference>
<dbReference type="RefSeq" id="XP_028468967.1">
    <property type="nucleotide sequence ID" value="XM_028606567.1"/>
</dbReference>
<evidence type="ECO:0000313" key="6">
    <source>
        <dbReference type="EMBL" id="ROT41161.1"/>
    </source>
</evidence>
<evidence type="ECO:0000256" key="4">
    <source>
        <dbReference type="PROSITE-ProRule" id="PRU00175"/>
    </source>
</evidence>
<keyword evidence="1" id="KW-0479">Metal-binding</keyword>
<dbReference type="AlphaFoldDB" id="A0A3N2Q311"/>
<dbReference type="InterPro" id="IPR013083">
    <property type="entry name" value="Znf_RING/FYVE/PHD"/>
</dbReference>
<dbReference type="InterPro" id="IPR001841">
    <property type="entry name" value="Znf_RING"/>
</dbReference>
<dbReference type="Pfam" id="PF13445">
    <property type="entry name" value="zf-RING_UBOX"/>
    <property type="match status" value="1"/>
</dbReference>
<organism evidence="6 7">
    <name type="scientific">Sodiomyces alkalinus (strain CBS 110278 / VKM F-3762 / F11)</name>
    <name type="common">Alkaliphilic filamentous fungus</name>
    <dbReference type="NCBI Taxonomy" id="1314773"/>
    <lineage>
        <taxon>Eukaryota</taxon>
        <taxon>Fungi</taxon>
        <taxon>Dikarya</taxon>
        <taxon>Ascomycota</taxon>
        <taxon>Pezizomycotina</taxon>
        <taxon>Sordariomycetes</taxon>
        <taxon>Hypocreomycetidae</taxon>
        <taxon>Glomerellales</taxon>
        <taxon>Plectosphaerellaceae</taxon>
        <taxon>Sodiomyces</taxon>
    </lineage>
</organism>
<dbReference type="GeneID" id="39575045"/>